<accession>A0ABR1HHD8</accession>
<reference evidence="2 3" key="1">
    <citation type="journal article" date="2025" name="Microbiol. Resour. Announc.">
        <title>Draft genome sequences for Neonectria magnoliae and Neonectria punicea, canker pathogens of Liriodendron tulipifera and Acer saccharum in West Virginia.</title>
        <authorList>
            <person name="Petronek H.M."/>
            <person name="Kasson M.T."/>
            <person name="Metheny A.M."/>
            <person name="Stauder C.M."/>
            <person name="Lovett B."/>
            <person name="Lynch S.C."/>
            <person name="Garnas J.R."/>
            <person name="Kasson L.R."/>
            <person name="Stajich J.E."/>
        </authorList>
    </citation>
    <scope>NUCLEOTIDE SEQUENCE [LARGE SCALE GENOMIC DNA]</scope>
    <source>
        <strain evidence="2 3">NRRL 64651</strain>
    </source>
</reference>
<gene>
    <name evidence="2" type="ORF">QQZ08_010323</name>
</gene>
<dbReference type="EMBL" id="JAZAVK010000133">
    <property type="protein sequence ID" value="KAK7420564.1"/>
    <property type="molecule type" value="Genomic_DNA"/>
</dbReference>
<evidence type="ECO:0000256" key="1">
    <source>
        <dbReference type="SAM" id="MobiDB-lite"/>
    </source>
</evidence>
<dbReference type="Proteomes" id="UP001498421">
    <property type="component" value="Unassembled WGS sequence"/>
</dbReference>
<feature type="compositionally biased region" description="Basic and acidic residues" evidence="1">
    <location>
        <begin position="187"/>
        <end position="196"/>
    </location>
</feature>
<feature type="region of interest" description="Disordered" evidence="1">
    <location>
        <begin position="126"/>
        <end position="145"/>
    </location>
</feature>
<comment type="caution">
    <text evidence="2">The sequence shown here is derived from an EMBL/GenBank/DDBJ whole genome shotgun (WGS) entry which is preliminary data.</text>
</comment>
<protein>
    <recommendedName>
        <fullName evidence="4">Nad dependent epimerase dehydratase family protein</fullName>
    </recommendedName>
</protein>
<keyword evidence="3" id="KW-1185">Reference proteome</keyword>
<evidence type="ECO:0000313" key="2">
    <source>
        <dbReference type="EMBL" id="KAK7420564.1"/>
    </source>
</evidence>
<feature type="region of interest" description="Disordered" evidence="1">
    <location>
        <begin position="187"/>
        <end position="241"/>
    </location>
</feature>
<feature type="compositionally biased region" description="Low complexity" evidence="1">
    <location>
        <begin position="26"/>
        <end position="40"/>
    </location>
</feature>
<organism evidence="2 3">
    <name type="scientific">Neonectria magnoliae</name>
    <dbReference type="NCBI Taxonomy" id="2732573"/>
    <lineage>
        <taxon>Eukaryota</taxon>
        <taxon>Fungi</taxon>
        <taxon>Dikarya</taxon>
        <taxon>Ascomycota</taxon>
        <taxon>Pezizomycotina</taxon>
        <taxon>Sordariomycetes</taxon>
        <taxon>Hypocreomycetidae</taxon>
        <taxon>Hypocreales</taxon>
        <taxon>Nectriaceae</taxon>
        <taxon>Neonectria</taxon>
    </lineage>
</organism>
<feature type="region of interest" description="Disordered" evidence="1">
    <location>
        <begin position="1"/>
        <end position="40"/>
    </location>
</feature>
<proteinExistence type="predicted"/>
<name>A0ABR1HHD8_9HYPO</name>
<evidence type="ECO:0008006" key="4">
    <source>
        <dbReference type="Google" id="ProtNLM"/>
    </source>
</evidence>
<evidence type="ECO:0000313" key="3">
    <source>
        <dbReference type="Proteomes" id="UP001498421"/>
    </source>
</evidence>
<sequence length="276" mass="31205">MSKQPHQDPPQDTPQDEDAPPPYSPSIPSSSSQAIPSLFSSHLNTLPSRILSARAARTSQRDEQDSETLAVLVPHVESLLQTITAMDPPPRLMEMTLVPEDAVGEDWKFNDEDAMRKVVRVRLDSKTKGKGDGKDKDAWKPTETARERAFDDWGRWEDPGSSSSSAQREVLWWSDDEMASRLAKYLQPERPRRAEQPKPVAPPPEPKQSRVWGLLKRAELVPPTPSPQPSRAPRAEEDEVSMTVKAEEVTFRRENSFGIWESKTGWGLVVRVRIRR</sequence>